<proteinExistence type="inferred from homology"/>
<evidence type="ECO:0000256" key="2">
    <source>
        <dbReference type="SAM" id="Phobius"/>
    </source>
</evidence>
<feature type="transmembrane region" description="Helical" evidence="2">
    <location>
        <begin position="98"/>
        <end position="123"/>
    </location>
</feature>
<organism evidence="3">
    <name type="scientific">Sesamum radiatum</name>
    <name type="common">Black benniseed</name>
    <dbReference type="NCBI Taxonomy" id="300843"/>
    <lineage>
        <taxon>Eukaryota</taxon>
        <taxon>Viridiplantae</taxon>
        <taxon>Streptophyta</taxon>
        <taxon>Embryophyta</taxon>
        <taxon>Tracheophyta</taxon>
        <taxon>Spermatophyta</taxon>
        <taxon>Magnoliopsida</taxon>
        <taxon>eudicotyledons</taxon>
        <taxon>Gunneridae</taxon>
        <taxon>Pentapetalae</taxon>
        <taxon>asterids</taxon>
        <taxon>lamiids</taxon>
        <taxon>Lamiales</taxon>
        <taxon>Pedaliaceae</taxon>
        <taxon>Sesamum</taxon>
    </lineage>
</organism>
<dbReference type="PANTHER" id="PTHR14255">
    <property type="entry name" value="CEREBLON"/>
    <property type="match status" value="1"/>
</dbReference>
<reference evidence="3" key="2">
    <citation type="journal article" date="2024" name="Plant">
        <title>Genomic evolution and insights into agronomic trait innovations of Sesamum species.</title>
        <authorList>
            <person name="Miao H."/>
            <person name="Wang L."/>
            <person name="Qu L."/>
            <person name="Liu H."/>
            <person name="Sun Y."/>
            <person name="Le M."/>
            <person name="Wang Q."/>
            <person name="Wei S."/>
            <person name="Zheng Y."/>
            <person name="Lin W."/>
            <person name="Duan Y."/>
            <person name="Cao H."/>
            <person name="Xiong S."/>
            <person name="Wang X."/>
            <person name="Wei L."/>
            <person name="Li C."/>
            <person name="Ma Q."/>
            <person name="Ju M."/>
            <person name="Zhao R."/>
            <person name="Li G."/>
            <person name="Mu C."/>
            <person name="Tian Q."/>
            <person name="Mei H."/>
            <person name="Zhang T."/>
            <person name="Gao T."/>
            <person name="Zhang H."/>
        </authorList>
    </citation>
    <scope>NUCLEOTIDE SEQUENCE</scope>
    <source>
        <strain evidence="3">G02</strain>
    </source>
</reference>
<keyword evidence="2" id="KW-1133">Transmembrane helix</keyword>
<feature type="transmembrane region" description="Helical" evidence="2">
    <location>
        <begin position="53"/>
        <end position="77"/>
    </location>
</feature>
<reference evidence="3" key="1">
    <citation type="submission" date="2020-06" db="EMBL/GenBank/DDBJ databases">
        <authorList>
            <person name="Li T."/>
            <person name="Hu X."/>
            <person name="Zhang T."/>
            <person name="Song X."/>
            <person name="Zhang H."/>
            <person name="Dai N."/>
            <person name="Sheng W."/>
            <person name="Hou X."/>
            <person name="Wei L."/>
        </authorList>
    </citation>
    <scope>NUCLEOTIDE SEQUENCE</scope>
    <source>
        <strain evidence="3">G02</strain>
        <tissue evidence="3">Leaf</tissue>
    </source>
</reference>
<protein>
    <submittedName>
        <fullName evidence="3">Sulfite exporter TauE/SafE family protein 3</fullName>
    </submittedName>
</protein>
<keyword evidence="2" id="KW-0812">Transmembrane</keyword>
<accession>A0AAW2PG02</accession>
<dbReference type="AlphaFoldDB" id="A0AAW2PG02"/>
<dbReference type="GO" id="GO:0031464">
    <property type="term" value="C:Cul4A-RING E3 ubiquitin ligase complex"/>
    <property type="evidence" value="ECO:0007669"/>
    <property type="project" value="TreeGrafter"/>
</dbReference>
<dbReference type="PANTHER" id="PTHR14255:SF48">
    <property type="entry name" value="SULFITE EXPORTER TAUE_SAFE FAMILY PROTEIN 3-LIKE"/>
    <property type="match status" value="1"/>
</dbReference>
<dbReference type="GO" id="GO:0016567">
    <property type="term" value="P:protein ubiquitination"/>
    <property type="evidence" value="ECO:0007669"/>
    <property type="project" value="TreeGrafter"/>
</dbReference>
<gene>
    <name evidence="3" type="ORF">Sradi_3914300</name>
</gene>
<evidence type="ECO:0000256" key="1">
    <source>
        <dbReference type="ARBA" id="ARBA00009142"/>
    </source>
</evidence>
<comment type="similarity">
    <text evidence="1">Belongs to the 4-toluene sulfonate uptake permease (TSUP) (TC 2.A.102) family.</text>
</comment>
<name>A0AAW2PG02_SESRA</name>
<dbReference type="EMBL" id="JACGWJ010000017">
    <property type="protein sequence ID" value="KAL0354674.1"/>
    <property type="molecule type" value="Genomic_DNA"/>
</dbReference>
<sequence>MLIEQDSQVSIVDNVYWKKLSILVAVWLIILLLHRQGHFPSFLQDYTATCSAAYWTVTLLQIPVAVGASGYQAVCLYKGWRVVESKGGAGISWRVHQLILCCFCGILAGIVGGLLGLGGGFIIGPLLLELGIPPQQYFP</sequence>
<evidence type="ECO:0000313" key="3">
    <source>
        <dbReference type="EMBL" id="KAL0354674.1"/>
    </source>
</evidence>
<feature type="transmembrane region" description="Helical" evidence="2">
    <location>
        <begin position="15"/>
        <end position="33"/>
    </location>
</feature>
<comment type="caution">
    <text evidence="3">The sequence shown here is derived from an EMBL/GenBank/DDBJ whole genome shotgun (WGS) entry which is preliminary data.</text>
</comment>
<keyword evidence="2" id="KW-0472">Membrane</keyword>